<keyword evidence="1" id="KW-0175">Coiled coil</keyword>
<evidence type="ECO:0000256" key="1">
    <source>
        <dbReference type="SAM" id="Coils"/>
    </source>
</evidence>
<dbReference type="Gene3D" id="1.20.1280.50">
    <property type="match status" value="1"/>
</dbReference>
<sequence>MTPIDLDPDDLARHLRNCFGVPSDYYNLSKPILDARLQLQQCESSIKLTRLVIEEQEARLAELKKQKQTLQRTIEGYKSLSAPIRRLPLEIVQSIFEFVCSAEGHILLVKPDPDQSEYDADNGTDIEPELVTRIPPLRLSHVCSAWRSLSLSTPSLWSTMQVILDAWRTSPIFDFLLSISQPYNTPLNLIIRMFSGVRWWSSSDPGIKPLKSLTAHSHRFSQLTLQVHPSIYRHPVFFHIQGNLPLLSSLCVLTLENPEAESAGYADPDVGDLFLDAPKLREFRTNLSDLRSIRLPGGQLSKINLELSYHTAEILSRCLFFCTNLEELELETSESDEEISFGVPGVIADGVQTLRLRINSSLGLGDSGKGDNFAIARLVFGMLTLPRLEKLQITGYESDSEFLYDVPDGSYYPDYELESEREDLVQTQNPESADSSAPSGHSDTPSSLTRKSDWPRELIGPFLERSRCMITSLSLLHLHGPTDEEVLELLWMLPSLEHLEIYERNTGILNLDIDTVIPSPYPEGGKIRDGERRVITKTFIQSFSRVHDADRHTASHSASSSPKLASDVFLPNLMILKLAVSSQHLEEITEEALLLLSHDPDRSGTLITLQLYENYDYDYQAYGDLDEGLGYPEPVLRTRIVF</sequence>
<proteinExistence type="predicted"/>
<name>A0ABR1J842_9AGAR</name>
<dbReference type="EMBL" id="JBANRG010000026">
    <property type="protein sequence ID" value="KAK7453550.1"/>
    <property type="molecule type" value="Genomic_DNA"/>
</dbReference>
<feature type="compositionally biased region" description="Polar residues" evidence="2">
    <location>
        <begin position="425"/>
        <end position="449"/>
    </location>
</feature>
<evidence type="ECO:0000256" key="2">
    <source>
        <dbReference type="SAM" id="MobiDB-lite"/>
    </source>
</evidence>
<dbReference type="EMBL" id="JBANRG010000002">
    <property type="protein sequence ID" value="KAK7470001.1"/>
    <property type="molecule type" value="Genomic_DNA"/>
</dbReference>
<feature type="region of interest" description="Disordered" evidence="2">
    <location>
        <begin position="419"/>
        <end position="452"/>
    </location>
</feature>
<evidence type="ECO:0000313" key="4">
    <source>
        <dbReference type="EMBL" id="KAK7470001.1"/>
    </source>
</evidence>
<dbReference type="SUPFAM" id="SSF52047">
    <property type="entry name" value="RNI-like"/>
    <property type="match status" value="1"/>
</dbReference>
<evidence type="ECO:0000313" key="3">
    <source>
        <dbReference type="EMBL" id="KAK7453550.1"/>
    </source>
</evidence>
<keyword evidence="5" id="KW-1185">Reference proteome</keyword>
<comment type="caution">
    <text evidence="3">The sequence shown here is derived from an EMBL/GenBank/DDBJ whole genome shotgun (WGS) entry which is preliminary data.</text>
</comment>
<gene>
    <name evidence="4" type="ORF">VKT23_001436</name>
    <name evidence="3" type="ORF">VKT23_011830</name>
</gene>
<protein>
    <recommendedName>
        <fullName evidence="6">F-box domain-containing protein</fullName>
    </recommendedName>
</protein>
<reference evidence="3 5" key="1">
    <citation type="submission" date="2024-01" db="EMBL/GenBank/DDBJ databases">
        <title>A draft genome for the cacao thread blight pathogen Marasmiellus scandens.</title>
        <authorList>
            <person name="Baruah I.K."/>
            <person name="Leung J."/>
            <person name="Bukari Y."/>
            <person name="Amoako-Attah I."/>
            <person name="Meinhardt L.W."/>
            <person name="Bailey B.A."/>
            <person name="Cohen S.P."/>
        </authorList>
    </citation>
    <scope>NUCLEOTIDE SEQUENCE [LARGE SCALE GENOMIC DNA]</scope>
    <source>
        <strain evidence="3 5">GH-19</strain>
    </source>
</reference>
<evidence type="ECO:0008006" key="6">
    <source>
        <dbReference type="Google" id="ProtNLM"/>
    </source>
</evidence>
<feature type="coiled-coil region" evidence="1">
    <location>
        <begin position="46"/>
        <end position="80"/>
    </location>
</feature>
<accession>A0ABR1J842</accession>
<evidence type="ECO:0000313" key="5">
    <source>
        <dbReference type="Proteomes" id="UP001498398"/>
    </source>
</evidence>
<organism evidence="3 5">
    <name type="scientific">Marasmiellus scandens</name>
    <dbReference type="NCBI Taxonomy" id="2682957"/>
    <lineage>
        <taxon>Eukaryota</taxon>
        <taxon>Fungi</taxon>
        <taxon>Dikarya</taxon>
        <taxon>Basidiomycota</taxon>
        <taxon>Agaricomycotina</taxon>
        <taxon>Agaricomycetes</taxon>
        <taxon>Agaricomycetidae</taxon>
        <taxon>Agaricales</taxon>
        <taxon>Marasmiineae</taxon>
        <taxon>Omphalotaceae</taxon>
        <taxon>Marasmiellus</taxon>
    </lineage>
</organism>
<dbReference type="Proteomes" id="UP001498398">
    <property type="component" value="Unassembled WGS sequence"/>
</dbReference>